<protein>
    <submittedName>
        <fullName evidence="2">Glycosyltransferase family 4 protein</fullName>
    </submittedName>
</protein>
<dbReference type="Gene3D" id="3.40.50.2000">
    <property type="entry name" value="Glycogen Phosphorylase B"/>
    <property type="match status" value="2"/>
</dbReference>
<dbReference type="PANTHER" id="PTHR45947:SF3">
    <property type="entry name" value="SULFOQUINOVOSYL TRANSFERASE SQD2"/>
    <property type="match status" value="1"/>
</dbReference>
<reference evidence="2 3" key="1">
    <citation type="submission" date="2020-09" db="EMBL/GenBank/DDBJ databases">
        <authorList>
            <person name="Kim M.K."/>
        </authorList>
    </citation>
    <scope>NUCLEOTIDE SEQUENCE [LARGE SCALE GENOMIC DNA]</scope>
    <source>
        <strain evidence="2 3">BT189</strain>
    </source>
</reference>
<dbReference type="SUPFAM" id="SSF53756">
    <property type="entry name" value="UDP-Glycosyltransferase/glycogen phosphorylase"/>
    <property type="match status" value="1"/>
</dbReference>
<proteinExistence type="predicted"/>
<evidence type="ECO:0000313" key="2">
    <source>
        <dbReference type="EMBL" id="MBD2722181.1"/>
    </source>
</evidence>
<dbReference type="Proteomes" id="UP000606003">
    <property type="component" value="Unassembled WGS sequence"/>
</dbReference>
<dbReference type="Pfam" id="PF00534">
    <property type="entry name" value="Glycos_transf_1"/>
    <property type="match status" value="1"/>
</dbReference>
<comment type="caution">
    <text evidence="2">The sequence shown here is derived from an EMBL/GenBank/DDBJ whole genome shotgun (WGS) entry which is preliminary data.</text>
</comment>
<dbReference type="EMBL" id="JACXAC010000003">
    <property type="protein sequence ID" value="MBD2722181.1"/>
    <property type="molecule type" value="Genomic_DNA"/>
</dbReference>
<evidence type="ECO:0000313" key="3">
    <source>
        <dbReference type="Proteomes" id="UP000606003"/>
    </source>
</evidence>
<dbReference type="PANTHER" id="PTHR45947">
    <property type="entry name" value="SULFOQUINOVOSYL TRANSFERASE SQD2"/>
    <property type="match status" value="1"/>
</dbReference>
<accession>A0ABR8JQD2</accession>
<dbReference type="InterPro" id="IPR050194">
    <property type="entry name" value="Glycosyltransferase_grp1"/>
</dbReference>
<name>A0ABR8JQD2_9BACT</name>
<sequence length="417" mass="46770">MKILWLAAYPSPRITREHPVPWLVTLADLLSRHPRVQLSILNWNARQENPVEELDHEGIRFISLRVPAFRQDLFTLYQQRIGITARYLRQHAHRYDLLHLHGSELQFPAAAAGLDMPLLLSMQGLVSECVKCVPGLLSWRKVLWTLAGYYERKYLPLMPNFSCRTHWDAAHAARFNPKARIYHNWEALREPFFRAAHEARAAPAGGRPVLLFMGGSQVMKGYQETLAAFDILRQTTDFKLVIAGGHYPNEVADAYRRYPLRHLRPDDVEYRGYQNGEQLAQLCREAECLIHPSYLDNSPNSVCEAQVAGLPVVATNVGGVSSLIEDGETGLFAELTPDSLAAQVLRLHHDAALRARLARQAQAVALARHDPATVLGRTFEIYQAVRYGLEISPLATASFSHSASLIPHDTLAPTSAG</sequence>
<dbReference type="InterPro" id="IPR001296">
    <property type="entry name" value="Glyco_trans_1"/>
</dbReference>
<dbReference type="RefSeq" id="WP_190923470.1">
    <property type="nucleotide sequence ID" value="NZ_JACXAC010000003.1"/>
</dbReference>
<feature type="domain" description="Glycosyl transferase family 1" evidence="1">
    <location>
        <begin position="201"/>
        <end position="362"/>
    </location>
</feature>
<gene>
    <name evidence="2" type="ORF">IC234_08580</name>
</gene>
<organism evidence="2 3">
    <name type="scientific">Hymenobacter armeniacus</name>
    <dbReference type="NCBI Taxonomy" id="2771358"/>
    <lineage>
        <taxon>Bacteria</taxon>
        <taxon>Pseudomonadati</taxon>
        <taxon>Bacteroidota</taxon>
        <taxon>Cytophagia</taxon>
        <taxon>Cytophagales</taxon>
        <taxon>Hymenobacteraceae</taxon>
        <taxon>Hymenobacter</taxon>
    </lineage>
</organism>
<evidence type="ECO:0000259" key="1">
    <source>
        <dbReference type="Pfam" id="PF00534"/>
    </source>
</evidence>
<dbReference type="CDD" id="cd03801">
    <property type="entry name" value="GT4_PimA-like"/>
    <property type="match status" value="1"/>
</dbReference>
<keyword evidence="3" id="KW-1185">Reference proteome</keyword>